<accession>A0ABC8DCH3</accession>
<evidence type="ECO:0000313" key="2">
    <source>
        <dbReference type="Proteomes" id="UP000250069"/>
    </source>
</evidence>
<evidence type="ECO:0008006" key="3">
    <source>
        <dbReference type="Google" id="ProtNLM"/>
    </source>
</evidence>
<dbReference type="InterPro" id="IPR027417">
    <property type="entry name" value="P-loop_NTPase"/>
</dbReference>
<dbReference type="AlphaFoldDB" id="A0ABC8DCH3"/>
<reference evidence="1 2" key="1">
    <citation type="submission" date="2018-06" db="EMBL/GenBank/DDBJ databases">
        <title>Complete Genome Sequence of Bacillus velezensis DSYZ, a Plant Growth-Promoting Rhizobacterium with Antifungal Activity.</title>
        <authorList>
            <person name="Du B."/>
            <person name="Ding Y."/>
            <person name="Liu K."/>
            <person name="Yao L."/>
            <person name="Wang C."/>
            <person name="Li H."/>
            <person name="Liu H."/>
        </authorList>
    </citation>
    <scope>NUCLEOTIDE SEQUENCE [LARGE SCALE GENOMIC DNA]</scope>
    <source>
        <strain evidence="1 2">DSYZ</strain>
    </source>
</reference>
<sequence>MIKISEQININTSENRRFLYEYLVKQAVKEHDLSESDAEEFAAHLMKKRSDDLFTYHGLAWELGQKNLEFFCLFFLQDTFRAPGTSEIAPIHKQIWEDIENMLLHNTHDKQVYVLPRGTGKSAFANLPTVAFSVANKLRIFTLVCSSTGELADKFIKQIKEVFVDNIYLQSCYGKLLDPSNKKYICNSSQLEFTNGTMVESISSKTDMRGRKHPDNTRIELAILDDYQNNDDCATDANREKKWRRFATDVNFALQKPVYDKDGKLIRQGGIMVGCGTIQHPECFYSRLLKLPTWRSRKEKGILVDDIDEMFSSGLWAEFKEILSDSKNENRLLHAKEFYYQHEDEMKFPILWESYWNPLDMALAYYEDPVAYNQEVQGLITSTGQKKFKTIITESAEKIESHDFTKTMLSIDPAGTRNKQKKKKDYYAFVVGSVSDMNIKYVRKGTVFKGEYEDYMDYTLKLLKEYPDISFVNIEKNVYNGADVIQLQELVRNDPQLKGRKIEWLNNAVTKNKDDRINTIVGDVNMGRIIFNEEDEEAIQQLRDFAGADFSAYDDFPDAVAEWSKRINEVEVIKNISSIPRNWLF</sequence>
<evidence type="ECO:0000313" key="1">
    <source>
        <dbReference type="EMBL" id="AWX73453.1"/>
    </source>
</evidence>
<dbReference type="EMBL" id="CP030150">
    <property type="protein sequence ID" value="AWX73453.1"/>
    <property type="molecule type" value="Genomic_DNA"/>
</dbReference>
<dbReference type="RefSeq" id="WP_014417462.1">
    <property type="nucleotide sequence ID" value="NZ_CP017775.1"/>
</dbReference>
<dbReference type="Gene3D" id="3.40.50.300">
    <property type="entry name" value="P-loop containing nucleotide triphosphate hydrolases"/>
    <property type="match status" value="1"/>
</dbReference>
<proteinExistence type="predicted"/>
<dbReference type="Gene3D" id="3.30.420.240">
    <property type="match status" value="1"/>
</dbReference>
<name>A0ABC8DCH3_BACVE</name>
<organism evidence="1 2">
    <name type="scientific">Bacillus velezensis</name>
    <dbReference type="NCBI Taxonomy" id="492670"/>
    <lineage>
        <taxon>Bacteria</taxon>
        <taxon>Bacillati</taxon>
        <taxon>Bacillota</taxon>
        <taxon>Bacilli</taxon>
        <taxon>Bacillales</taxon>
        <taxon>Bacillaceae</taxon>
        <taxon>Bacillus</taxon>
        <taxon>Bacillus amyloliquefaciens group</taxon>
    </lineage>
</organism>
<gene>
    <name evidence="1" type="ORF">BVDSYZ_16120</name>
</gene>
<dbReference type="Proteomes" id="UP000250069">
    <property type="component" value="Chromosome"/>
</dbReference>
<protein>
    <recommendedName>
        <fullName evidence="3">Terminase</fullName>
    </recommendedName>
</protein>